<dbReference type="AlphaFoldDB" id="A0A6I9QYA2"/>
<proteinExistence type="predicted"/>
<dbReference type="InterPro" id="IPR011992">
    <property type="entry name" value="EF-hand-dom_pair"/>
</dbReference>
<dbReference type="SMART" id="SM00054">
    <property type="entry name" value="EFh"/>
    <property type="match status" value="2"/>
</dbReference>
<dbReference type="OrthoDB" id="26525at2759"/>
<evidence type="ECO:0000259" key="4">
    <source>
        <dbReference type="PROSITE" id="PS50222"/>
    </source>
</evidence>
<evidence type="ECO:0000313" key="6">
    <source>
        <dbReference type="RefSeq" id="XP_010917061.1"/>
    </source>
</evidence>
<dbReference type="SUPFAM" id="SSF47473">
    <property type="entry name" value="EF-hand"/>
    <property type="match status" value="1"/>
</dbReference>
<dbReference type="Pfam" id="PF13499">
    <property type="entry name" value="EF-hand_7"/>
    <property type="match status" value="1"/>
</dbReference>
<evidence type="ECO:0000256" key="3">
    <source>
        <dbReference type="ARBA" id="ARBA00022837"/>
    </source>
</evidence>
<reference evidence="6" key="1">
    <citation type="submission" date="2025-08" db="UniProtKB">
        <authorList>
            <consortium name="RefSeq"/>
        </authorList>
    </citation>
    <scope>IDENTIFICATION</scope>
</reference>
<name>A0A6I9QYA2_ELAGV</name>
<dbReference type="Gene3D" id="1.10.238.10">
    <property type="entry name" value="EF-hand"/>
    <property type="match status" value="1"/>
</dbReference>
<dbReference type="RefSeq" id="XP_010917061.1">
    <property type="nucleotide sequence ID" value="XM_010918759.3"/>
</dbReference>
<dbReference type="KEGG" id="egu:105041744"/>
<evidence type="ECO:0000256" key="1">
    <source>
        <dbReference type="ARBA" id="ARBA00022723"/>
    </source>
</evidence>
<protein>
    <submittedName>
        <fullName evidence="6">Probable calcium-binding protein CML45</fullName>
    </submittedName>
</protein>
<dbReference type="InterPro" id="IPR002048">
    <property type="entry name" value="EF_hand_dom"/>
</dbReference>
<dbReference type="GO" id="GO:0005509">
    <property type="term" value="F:calcium ion binding"/>
    <property type="evidence" value="ECO:0007669"/>
    <property type="project" value="InterPro"/>
</dbReference>
<feature type="domain" description="EF-hand" evidence="4">
    <location>
        <begin position="152"/>
        <end position="186"/>
    </location>
</feature>
<dbReference type="PROSITE" id="PS50222">
    <property type="entry name" value="EF_HAND_2"/>
    <property type="match status" value="2"/>
</dbReference>
<accession>A0A6I9QYA2</accession>
<evidence type="ECO:0000313" key="5">
    <source>
        <dbReference type="Proteomes" id="UP000504607"/>
    </source>
</evidence>
<dbReference type="CDD" id="cd00051">
    <property type="entry name" value="EFh"/>
    <property type="match status" value="1"/>
</dbReference>
<evidence type="ECO:0000256" key="2">
    <source>
        <dbReference type="ARBA" id="ARBA00022737"/>
    </source>
</evidence>
<gene>
    <name evidence="6" type="primary">LOC105041744</name>
</gene>
<dbReference type="GeneID" id="105041744"/>
<feature type="domain" description="EF-hand" evidence="4">
    <location>
        <begin position="114"/>
        <end position="149"/>
    </location>
</feature>
<keyword evidence="5" id="KW-1185">Reference proteome</keyword>
<dbReference type="Proteomes" id="UP000504607">
    <property type="component" value="Chromosome 3"/>
</dbReference>
<dbReference type="FunCoup" id="A0A6I9QYA2">
    <property type="interactions" value="307"/>
</dbReference>
<dbReference type="PROSITE" id="PS00018">
    <property type="entry name" value="EF_HAND_1"/>
    <property type="match status" value="2"/>
</dbReference>
<dbReference type="InterPro" id="IPR018247">
    <property type="entry name" value="EF_Hand_1_Ca_BS"/>
</dbReference>
<keyword evidence="1" id="KW-0479">Metal-binding</keyword>
<dbReference type="PANTHER" id="PTHR10891">
    <property type="entry name" value="EF-HAND CALCIUM-BINDING DOMAIN CONTAINING PROTEIN"/>
    <property type="match status" value="1"/>
</dbReference>
<keyword evidence="3" id="KW-0106">Calcium</keyword>
<sequence length="186" mass="21822">MEKASPRNLYHSISLAELVFFHRILSWFIMTLQKFSLRYFSFLHSYVELFAFSSAFHEDHLVKNTPSQPREDKYLSREDVEIVMRRMGLCCSQEDDQLECMGSDEISGVFEEEPSLEEVKEAFCVFDENSDGFIDAVELQRVLSKLGFREGSDFDSCKRMIAVYDENKDGRIDFNEFVKFMEISFC</sequence>
<organism evidence="5 6">
    <name type="scientific">Elaeis guineensis var. tenera</name>
    <name type="common">Oil palm</name>
    <dbReference type="NCBI Taxonomy" id="51953"/>
    <lineage>
        <taxon>Eukaryota</taxon>
        <taxon>Viridiplantae</taxon>
        <taxon>Streptophyta</taxon>
        <taxon>Embryophyta</taxon>
        <taxon>Tracheophyta</taxon>
        <taxon>Spermatophyta</taxon>
        <taxon>Magnoliopsida</taxon>
        <taxon>Liliopsida</taxon>
        <taxon>Arecaceae</taxon>
        <taxon>Arecoideae</taxon>
        <taxon>Cocoseae</taxon>
        <taxon>Elaeidinae</taxon>
        <taxon>Elaeis</taxon>
    </lineage>
</organism>
<dbReference type="FunFam" id="1.10.238.10:FF:000003">
    <property type="entry name" value="Calmodulin A"/>
    <property type="match status" value="1"/>
</dbReference>
<dbReference type="InterPro" id="IPR039647">
    <property type="entry name" value="EF_hand_pair_protein_CML-like"/>
</dbReference>
<keyword evidence="2" id="KW-0677">Repeat</keyword>
<dbReference type="InParanoid" id="A0A6I9QYA2"/>